<feature type="non-terminal residue" evidence="1">
    <location>
        <position position="89"/>
    </location>
</feature>
<proteinExistence type="predicted"/>
<accession>A0ACD3AAX0</accession>
<organism evidence="1 2">
    <name type="scientific">Pluteus cervinus</name>
    <dbReference type="NCBI Taxonomy" id="181527"/>
    <lineage>
        <taxon>Eukaryota</taxon>
        <taxon>Fungi</taxon>
        <taxon>Dikarya</taxon>
        <taxon>Basidiomycota</taxon>
        <taxon>Agaricomycotina</taxon>
        <taxon>Agaricomycetes</taxon>
        <taxon>Agaricomycetidae</taxon>
        <taxon>Agaricales</taxon>
        <taxon>Pluteineae</taxon>
        <taxon>Pluteaceae</taxon>
        <taxon>Pluteus</taxon>
    </lineage>
</organism>
<dbReference type="Proteomes" id="UP000308600">
    <property type="component" value="Unassembled WGS sequence"/>
</dbReference>
<evidence type="ECO:0000313" key="2">
    <source>
        <dbReference type="Proteomes" id="UP000308600"/>
    </source>
</evidence>
<name>A0ACD3AAX0_9AGAR</name>
<gene>
    <name evidence="1" type="ORF">BDN72DRAFT_776666</name>
</gene>
<sequence length="89" mass="9948">MAALSLSVGAKFVPQTYNALIRYVPIITDFDTELDEICEMNGLPRGTIVKMRWIKPVEKRNTTQKYAYAVATLNSVEAINSIIGNGLWI</sequence>
<keyword evidence="2" id="KW-1185">Reference proteome</keyword>
<dbReference type="EMBL" id="ML208559">
    <property type="protein sequence ID" value="TFK62803.1"/>
    <property type="molecule type" value="Genomic_DNA"/>
</dbReference>
<protein>
    <submittedName>
        <fullName evidence="1">Uncharacterized protein</fullName>
    </submittedName>
</protein>
<evidence type="ECO:0000313" key="1">
    <source>
        <dbReference type="EMBL" id="TFK62803.1"/>
    </source>
</evidence>
<reference evidence="1 2" key="1">
    <citation type="journal article" date="2019" name="Nat. Ecol. Evol.">
        <title>Megaphylogeny resolves global patterns of mushroom evolution.</title>
        <authorList>
            <person name="Varga T."/>
            <person name="Krizsan K."/>
            <person name="Foldi C."/>
            <person name="Dima B."/>
            <person name="Sanchez-Garcia M."/>
            <person name="Sanchez-Ramirez S."/>
            <person name="Szollosi G.J."/>
            <person name="Szarkandi J.G."/>
            <person name="Papp V."/>
            <person name="Albert L."/>
            <person name="Andreopoulos W."/>
            <person name="Angelini C."/>
            <person name="Antonin V."/>
            <person name="Barry K.W."/>
            <person name="Bougher N.L."/>
            <person name="Buchanan P."/>
            <person name="Buyck B."/>
            <person name="Bense V."/>
            <person name="Catcheside P."/>
            <person name="Chovatia M."/>
            <person name="Cooper J."/>
            <person name="Damon W."/>
            <person name="Desjardin D."/>
            <person name="Finy P."/>
            <person name="Geml J."/>
            <person name="Haridas S."/>
            <person name="Hughes K."/>
            <person name="Justo A."/>
            <person name="Karasinski D."/>
            <person name="Kautmanova I."/>
            <person name="Kiss B."/>
            <person name="Kocsube S."/>
            <person name="Kotiranta H."/>
            <person name="LaButti K.M."/>
            <person name="Lechner B.E."/>
            <person name="Liimatainen K."/>
            <person name="Lipzen A."/>
            <person name="Lukacs Z."/>
            <person name="Mihaltcheva S."/>
            <person name="Morgado L.N."/>
            <person name="Niskanen T."/>
            <person name="Noordeloos M.E."/>
            <person name="Ohm R.A."/>
            <person name="Ortiz-Santana B."/>
            <person name="Ovrebo C."/>
            <person name="Racz N."/>
            <person name="Riley R."/>
            <person name="Savchenko A."/>
            <person name="Shiryaev A."/>
            <person name="Soop K."/>
            <person name="Spirin V."/>
            <person name="Szebenyi C."/>
            <person name="Tomsovsky M."/>
            <person name="Tulloss R.E."/>
            <person name="Uehling J."/>
            <person name="Grigoriev I.V."/>
            <person name="Vagvolgyi C."/>
            <person name="Papp T."/>
            <person name="Martin F.M."/>
            <person name="Miettinen O."/>
            <person name="Hibbett D.S."/>
            <person name="Nagy L.G."/>
        </authorList>
    </citation>
    <scope>NUCLEOTIDE SEQUENCE [LARGE SCALE GENOMIC DNA]</scope>
    <source>
        <strain evidence="1 2">NL-1719</strain>
    </source>
</reference>